<comment type="subcellular location">
    <subcellularLocation>
        <location evidence="1">Nucleus</location>
    </subcellularLocation>
</comment>
<dbReference type="InterPro" id="IPR015300">
    <property type="entry name" value="DNA-bd_pseudobarrel_sf"/>
</dbReference>
<dbReference type="GO" id="GO:0005634">
    <property type="term" value="C:nucleus"/>
    <property type="evidence" value="ECO:0007669"/>
    <property type="project" value="UniProtKB-SubCell"/>
</dbReference>
<keyword evidence="2" id="KW-0805">Transcription regulation</keyword>
<evidence type="ECO:0000256" key="3">
    <source>
        <dbReference type="ARBA" id="ARBA00023125"/>
    </source>
</evidence>
<evidence type="ECO:0000313" key="9">
    <source>
        <dbReference type="Proteomes" id="UP000636709"/>
    </source>
</evidence>
<feature type="domain" description="TF-B3" evidence="7">
    <location>
        <begin position="30"/>
        <end position="124"/>
    </location>
</feature>
<dbReference type="SMART" id="SM01019">
    <property type="entry name" value="B3"/>
    <property type="match status" value="3"/>
</dbReference>
<evidence type="ECO:0000256" key="2">
    <source>
        <dbReference type="ARBA" id="ARBA00023015"/>
    </source>
</evidence>
<sequence length="581" mass="65268">MARRGGSRRKKPCACCKKYLDHLDGKNQPVSYFISVMDANSKHSLIVPNKFVQRFAGKLLGRVINLESPNGSLYDVEVTERYNKTVLQRGWKAFVHANHIQENDFMLFRHIEKSCFEVLILDSDGCEKVLPCAGVRNSPSIQEQSLDSAGISRSSCRDTTESSGSERFARRALGRSSSSYRGRTAKMAATSSSFEESAEDLPSKSKTFESDDDLQTPSRDDYVLSCGRYLSEAQTKKVDALIKEIKPDVTVFVSIMRKSNVQNRGPYLVISKEYALAHFPHETTYLTLQRPGKSKKWRPRFYIRNDGRVYMLRGQWSDFVRDNHLQEGDICLLLPTKTGRKFTVTVHILRATKSHSRGERGTGSQRVGSCHGGSSTEMTSAVPVKDEPADGEHVPSESTMKEVSDGSLNSNDSGGPSEESTDGEHVSSESSMNETTDESMNSKDSGGPSEPPYIVPAQSSLSRSQKKIVKAKVQAIQCEVPIYVVIMRRTSITVYKKLLEFGARYATYLPAKEQRMVLHCNGKKWNTELVIRNGRRLFLSGGWPRFVHDNCLRLGDICLFELKKNESKLTMEVHIIPREQF</sequence>
<evidence type="ECO:0000256" key="6">
    <source>
        <dbReference type="SAM" id="MobiDB-lite"/>
    </source>
</evidence>
<feature type="compositionally biased region" description="Polar residues" evidence="6">
    <location>
        <begin position="362"/>
        <end position="379"/>
    </location>
</feature>
<dbReference type="GO" id="GO:0003677">
    <property type="term" value="F:DNA binding"/>
    <property type="evidence" value="ECO:0007669"/>
    <property type="project" value="UniProtKB-KW"/>
</dbReference>
<feature type="compositionally biased region" description="Low complexity" evidence="6">
    <location>
        <begin position="405"/>
        <end position="417"/>
    </location>
</feature>
<feature type="domain" description="TF-B3" evidence="7">
    <location>
        <begin position="521"/>
        <end position="579"/>
    </location>
</feature>
<keyword evidence="9" id="KW-1185">Reference proteome</keyword>
<evidence type="ECO:0000256" key="4">
    <source>
        <dbReference type="ARBA" id="ARBA00023163"/>
    </source>
</evidence>
<keyword evidence="5" id="KW-0539">Nucleus</keyword>
<keyword evidence="3" id="KW-0238">DNA-binding</keyword>
<dbReference type="Gene3D" id="2.40.330.10">
    <property type="entry name" value="DNA-binding pseudobarrel domain"/>
    <property type="match status" value="3"/>
</dbReference>
<reference evidence="8" key="1">
    <citation type="submission" date="2020-07" db="EMBL/GenBank/DDBJ databases">
        <title>Genome sequence and genetic diversity analysis of an under-domesticated orphan crop, white fonio (Digitaria exilis).</title>
        <authorList>
            <person name="Bennetzen J.L."/>
            <person name="Chen S."/>
            <person name="Ma X."/>
            <person name="Wang X."/>
            <person name="Yssel A.E.J."/>
            <person name="Chaluvadi S.R."/>
            <person name="Johnson M."/>
            <person name="Gangashetty P."/>
            <person name="Hamidou F."/>
            <person name="Sanogo M.D."/>
            <person name="Zwaenepoel A."/>
            <person name="Wallace J."/>
            <person name="Van De Peer Y."/>
            <person name="Van Deynze A."/>
        </authorList>
    </citation>
    <scope>NUCLEOTIDE SEQUENCE</scope>
    <source>
        <tissue evidence="8">Leaves</tissue>
    </source>
</reference>
<dbReference type="PANTHER" id="PTHR31391">
    <property type="entry name" value="B3 DOMAIN-CONTAINING PROTEIN OS11G0197600-RELATED"/>
    <property type="match status" value="1"/>
</dbReference>
<dbReference type="PROSITE" id="PS50863">
    <property type="entry name" value="B3"/>
    <property type="match status" value="3"/>
</dbReference>
<feature type="compositionally biased region" description="Polar residues" evidence="6">
    <location>
        <begin position="428"/>
        <end position="444"/>
    </location>
</feature>
<evidence type="ECO:0000313" key="8">
    <source>
        <dbReference type="EMBL" id="KAF8683100.1"/>
    </source>
</evidence>
<gene>
    <name evidence="8" type="ORF">HU200_044957</name>
</gene>
<keyword evidence="4" id="KW-0804">Transcription</keyword>
<accession>A0A835BBV2</accession>
<evidence type="ECO:0000259" key="7">
    <source>
        <dbReference type="PROSITE" id="PS50863"/>
    </source>
</evidence>
<dbReference type="InterPro" id="IPR003340">
    <property type="entry name" value="B3_DNA-bd"/>
</dbReference>
<dbReference type="AlphaFoldDB" id="A0A835BBV2"/>
<dbReference type="CDD" id="cd10017">
    <property type="entry name" value="B3_DNA"/>
    <property type="match status" value="3"/>
</dbReference>
<dbReference type="OrthoDB" id="676899at2759"/>
<dbReference type="Proteomes" id="UP000636709">
    <property type="component" value="Unassembled WGS sequence"/>
</dbReference>
<feature type="domain" description="TF-B3" evidence="7">
    <location>
        <begin position="253"/>
        <end position="352"/>
    </location>
</feature>
<dbReference type="PANTHER" id="PTHR31391:SF23">
    <property type="entry name" value="B3 DOMAIN-CONTAINING PROTEIN OS03G0619800"/>
    <property type="match status" value="1"/>
</dbReference>
<dbReference type="SUPFAM" id="SSF101936">
    <property type="entry name" value="DNA-binding pseudobarrel domain"/>
    <property type="match status" value="3"/>
</dbReference>
<protein>
    <recommendedName>
        <fullName evidence="7">TF-B3 domain-containing protein</fullName>
    </recommendedName>
</protein>
<organism evidence="8 9">
    <name type="scientific">Digitaria exilis</name>
    <dbReference type="NCBI Taxonomy" id="1010633"/>
    <lineage>
        <taxon>Eukaryota</taxon>
        <taxon>Viridiplantae</taxon>
        <taxon>Streptophyta</taxon>
        <taxon>Embryophyta</taxon>
        <taxon>Tracheophyta</taxon>
        <taxon>Spermatophyta</taxon>
        <taxon>Magnoliopsida</taxon>
        <taxon>Liliopsida</taxon>
        <taxon>Poales</taxon>
        <taxon>Poaceae</taxon>
        <taxon>PACMAD clade</taxon>
        <taxon>Panicoideae</taxon>
        <taxon>Panicodae</taxon>
        <taxon>Paniceae</taxon>
        <taxon>Anthephorinae</taxon>
        <taxon>Digitaria</taxon>
    </lineage>
</organism>
<feature type="compositionally biased region" description="Polar residues" evidence="6">
    <location>
        <begin position="143"/>
        <end position="154"/>
    </location>
</feature>
<name>A0A835BBV2_9POAL</name>
<feature type="region of interest" description="Disordered" evidence="6">
    <location>
        <begin position="143"/>
        <end position="216"/>
    </location>
</feature>
<dbReference type="InterPro" id="IPR044837">
    <property type="entry name" value="REM16-like"/>
</dbReference>
<dbReference type="Pfam" id="PF02362">
    <property type="entry name" value="B3"/>
    <property type="match status" value="3"/>
</dbReference>
<evidence type="ECO:0000256" key="1">
    <source>
        <dbReference type="ARBA" id="ARBA00004123"/>
    </source>
</evidence>
<feature type="compositionally biased region" description="Basic and acidic residues" evidence="6">
    <location>
        <begin position="384"/>
        <end position="404"/>
    </location>
</feature>
<dbReference type="EMBL" id="JACEFO010002103">
    <property type="protein sequence ID" value="KAF8683100.1"/>
    <property type="molecule type" value="Genomic_DNA"/>
</dbReference>
<evidence type="ECO:0000256" key="5">
    <source>
        <dbReference type="ARBA" id="ARBA00023242"/>
    </source>
</evidence>
<comment type="caution">
    <text evidence="8">The sequence shown here is derived from an EMBL/GenBank/DDBJ whole genome shotgun (WGS) entry which is preliminary data.</text>
</comment>
<proteinExistence type="predicted"/>
<feature type="region of interest" description="Disordered" evidence="6">
    <location>
        <begin position="353"/>
        <end position="460"/>
    </location>
</feature>